<evidence type="ECO:0000259" key="1">
    <source>
        <dbReference type="Pfam" id="PF03886"/>
    </source>
</evidence>
<dbReference type="eggNOG" id="COG3009">
    <property type="taxonomic scope" value="Bacteria"/>
</dbReference>
<dbReference type="RefSeq" id="WP_037477282.1">
    <property type="nucleotide sequence ID" value="NZ_AZRA01000005.1"/>
</dbReference>
<dbReference type="STRING" id="34103.SAMN05421778_102127"/>
<organism evidence="2 3">
    <name type="scientific">Sphaerotilus natans subsp. natans DSM 6575</name>
    <dbReference type="NCBI Taxonomy" id="1286631"/>
    <lineage>
        <taxon>Bacteria</taxon>
        <taxon>Pseudomonadati</taxon>
        <taxon>Pseudomonadota</taxon>
        <taxon>Betaproteobacteria</taxon>
        <taxon>Burkholderiales</taxon>
        <taxon>Sphaerotilaceae</taxon>
        <taxon>Sphaerotilus</taxon>
    </lineage>
</organism>
<dbReference type="InterPro" id="IPR005586">
    <property type="entry name" value="ABC_trans_aux"/>
</dbReference>
<name>A0A059KS89_9BURK</name>
<gene>
    <name evidence="2" type="ORF">X805_02170</name>
</gene>
<feature type="domain" description="ABC-type transport auxiliary lipoprotein component" evidence="1">
    <location>
        <begin position="54"/>
        <end position="204"/>
    </location>
</feature>
<accession>A0A059KS89</accession>
<evidence type="ECO:0000313" key="3">
    <source>
        <dbReference type="Proteomes" id="UP000026714"/>
    </source>
</evidence>
<reference evidence="2 3" key="1">
    <citation type="journal article" date="2014" name="FEMS Microbiol. Ecol.">
        <title>Sphaerotilus natans encrusted with nanoball-shaped Fe(III) oxide minerals formed by nitrate-reducing mixotrophic Fe(II) oxidation.</title>
        <authorList>
            <person name="Park S."/>
            <person name="Kim D.H."/>
            <person name="Lee J.H."/>
            <person name="Hur H.G."/>
        </authorList>
    </citation>
    <scope>NUCLEOTIDE SEQUENCE [LARGE SCALE GENOMIC DNA]</scope>
    <source>
        <strain evidence="2 3">DSM 6575</strain>
    </source>
</reference>
<evidence type="ECO:0000313" key="2">
    <source>
        <dbReference type="EMBL" id="KDB54235.1"/>
    </source>
</evidence>
<dbReference type="Gene3D" id="3.40.50.10610">
    <property type="entry name" value="ABC-type transport auxiliary lipoprotein component"/>
    <property type="match status" value="1"/>
</dbReference>
<proteinExistence type="predicted"/>
<dbReference type="EMBL" id="AZRA01000005">
    <property type="protein sequence ID" value="KDB54235.1"/>
    <property type="molecule type" value="Genomic_DNA"/>
</dbReference>
<dbReference type="AlphaFoldDB" id="A0A059KS89"/>
<dbReference type="Pfam" id="PF03886">
    <property type="entry name" value="ABC_trans_aux"/>
    <property type="match status" value="1"/>
</dbReference>
<comment type="caution">
    <text evidence="2">The sequence shown here is derived from an EMBL/GenBank/DDBJ whole genome shotgun (WGS) entry which is preliminary data.</text>
</comment>
<protein>
    <recommendedName>
        <fullName evidence="1">ABC-type transport auxiliary lipoprotein component domain-containing protein</fullName>
    </recommendedName>
</protein>
<sequence length="216" mass="22670">MTISRRRMLSGLGLSLPLGLTLAGCAAAPTRVPRLLRLEADPEPELGAAIDLSAAPVWHLQRVQLPAYLDRELVLAGQGAGALQALPEVRWAEPLAEAVPRLLRRDLARAAAEAGQPAQVWGAALPAGLRAALRLRIDIERLEADRVAGRMRLAAIWGVSDPAGRQAARAGQLELAEPLVGDSSAEALVAAHRCVLQRLAQAVAASCLRAAQPSAG</sequence>
<dbReference type="Proteomes" id="UP000026714">
    <property type="component" value="Unassembled WGS sequence"/>
</dbReference>
<dbReference type="PROSITE" id="PS51257">
    <property type="entry name" value="PROKAR_LIPOPROTEIN"/>
    <property type="match status" value="1"/>
</dbReference>
<keyword evidence="3" id="KW-1185">Reference proteome</keyword>
<dbReference type="SUPFAM" id="SSF159594">
    <property type="entry name" value="XCC0632-like"/>
    <property type="match status" value="1"/>
</dbReference>